<sequence length="1152" mass="129201">MKQEIFYNKTINKKELKSIVHSAFQSYGIVKATNLAECLKKEGFSFATQAGISISVEDLKVPPTKNSLFLKNNKQINLAYFYEKRGNINEVERFQKVIDTWHTTSEILKNQLVDFFKSTDPLNPVYMMAFSGARGNLSQVRQLVGMRGLMSDPNGQIIDLPIKANFREGLSITDYVISSYGARKGIVDTALKTADSGYLTRRLVDVAQHVIIRELDCETKNGVRVLYDPDQNQDGRYFGRVLAKSVYNPVSGDLILERNTPLTLSKLRKINFKTPLILRSPLICEASNSICQKCYGWNLSQGKLVELADAVGVIAAQSIGEPGTQLTMRTFHTGGVFTGESSNQIYSAIDGQILFSSTLKTSTSRTIYGEIILKAINSSEFFIFDKSKKTLKKYIIKPEMLLFVNNKSFVKKGDVLAELPLTNKRTTTQLNDIFTPISGEVQFQNVTFDDKNTLTNNGLIWIAAGEIYDILPSMLIKKKKVKVVKNNAIAQTKIISPIGGIVKSSKIGQSVNNYIVSPPSIFIQNKLFKTANNQLFLLGIDGEIFKLNLTESTISAAVLSKKYLLLNSSICSYSRTDILENGQIKNLSSVLFCPLSGNSKALKNKNINIESFLVDNTKENSQLEKKILYPGEILFNKIEISHLSYCQFTEINDKKIRIIILPLKQGIIPKSINCSDAILNRNIGAANSNITYLTVENNGTIEPETSFSETILNLNSSNDRQLSPINTRLQFLKLNENEKKQLCLLNIYKIPVNLKNNNSNKNVISYLIRPNQIIEPYSIVATSNIITNELINIKNFKNSNKNLNRFLVSSSKDYKKLSFPVASNQKFFVLGDDSKKGHLFDYSGYIIPDQKSSDSIIRISAPFFVSQGTRILTRHGSLIKKGESLCQLVYTRVISDDIVTGLPRIEQLLEGRLEKNPCELVQWPGVVKSINDETVTIIEKKTIRNYKLTSGISSLLKKGEPVSVAQPLDTRLVHPHNVLQVYFHYYCAFYSLEKATKRSITAIQILLLNLVQDVYRSQGIYISDKHVEIIVRQITSKVKILKVNNETTFTVGEVVEFDQIVYINRALRSTNSSLIEYEPVLLGITKVSLMTESFISAASFQETTRILTQAAVEGKVEWLRGLKENVILGRLIPAGTGFKSFNSTSMLNVRLD</sequence>
<geneLocation type="plastid" evidence="11"/>
<dbReference type="GO" id="GO:0003677">
    <property type="term" value="F:DNA binding"/>
    <property type="evidence" value="ECO:0007669"/>
    <property type="project" value="InterPro"/>
</dbReference>
<dbReference type="GO" id="GO:0000428">
    <property type="term" value="C:DNA-directed RNA polymerase complex"/>
    <property type="evidence" value="ECO:0007669"/>
    <property type="project" value="UniProtKB-KW"/>
</dbReference>
<keyword evidence="3" id="KW-0808">Transferase</keyword>
<dbReference type="EC" id="2.7.7.6" evidence="1"/>
<dbReference type="InterPro" id="IPR038120">
    <property type="entry name" value="Rpb1_funnel_sf"/>
</dbReference>
<dbReference type="Gene3D" id="1.10.274.100">
    <property type="entry name" value="RNA polymerase Rpb1, domain 3"/>
    <property type="match status" value="1"/>
</dbReference>
<dbReference type="InterPro" id="IPR007081">
    <property type="entry name" value="RNA_pol_Rpb1_5"/>
</dbReference>
<dbReference type="InterPro" id="IPR045867">
    <property type="entry name" value="DNA-dir_RpoC_beta_prime"/>
</dbReference>
<feature type="domain" description="RNA polymerase Rpb1" evidence="8">
    <location>
        <begin position="5"/>
        <end position="59"/>
    </location>
</feature>
<keyword evidence="4" id="KW-0548">Nucleotidyltransferase</keyword>
<dbReference type="NCBIfam" id="TIGR02388">
    <property type="entry name" value="rpoC2_cyan"/>
    <property type="match status" value="1"/>
</dbReference>
<dbReference type="Pfam" id="PF04983">
    <property type="entry name" value="RNA_pol_Rpb1_3"/>
    <property type="match status" value="1"/>
</dbReference>
<dbReference type="CDD" id="cd02655">
    <property type="entry name" value="RNAP_beta'_C"/>
    <property type="match status" value="1"/>
</dbReference>
<keyword evidence="5" id="KW-0479">Metal-binding</keyword>
<dbReference type="GO" id="GO:0006351">
    <property type="term" value="P:DNA-templated transcription"/>
    <property type="evidence" value="ECO:0007669"/>
    <property type="project" value="InterPro"/>
</dbReference>
<evidence type="ECO:0000259" key="10">
    <source>
        <dbReference type="Pfam" id="PF05000"/>
    </source>
</evidence>
<feature type="domain" description="RNA polymerase Rpb1" evidence="9">
    <location>
        <begin position="169"/>
        <end position="800"/>
    </location>
</feature>
<dbReference type="InterPro" id="IPR012756">
    <property type="entry name" value="DNA-dir_RpoC2_beta_pp"/>
</dbReference>
<feature type="domain" description="RNA polymerase Rpb1" evidence="9">
    <location>
        <begin position="996"/>
        <end position="1086"/>
    </location>
</feature>
<evidence type="ECO:0000256" key="7">
    <source>
        <dbReference type="ARBA" id="ARBA00023163"/>
    </source>
</evidence>
<evidence type="ECO:0000256" key="6">
    <source>
        <dbReference type="ARBA" id="ARBA00022833"/>
    </source>
</evidence>
<dbReference type="Gene3D" id="2.40.50.100">
    <property type="match status" value="1"/>
</dbReference>
<evidence type="ECO:0000256" key="2">
    <source>
        <dbReference type="ARBA" id="ARBA00022478"/>
    </source>
</evidence>
<dbReference type="GO" id="GO:0003899">
    <property type="term" value="F:DNA-directed RNA polymerase activity"/>
    <property type="evidence" value="ECO:0007669"/>
    <property type="project" value="UniProtKB-EC"/>
</dbReference>
<dbReference type="AlphaFoldDB" id="J9QTT7"/>
<keyword evidence="2 11" id="KW-0240">DNA-directed RNA polymerase</keyword>
<evidence type="ECO:0000259" key="9">
    <source>
        <dbReference type="Pfam" id="PF04998"/>
    </source>
</evidence>
<dbReference type="Pfam" id="PF04998">
    <property type="entry name" value="RNA_pol_Rpb1_5"/>
    <property type="match status" value="2"/>
</dbReference>
<evidence type="ECO:0000259" key="8">
    <source>
        <dbReference type="Pfam" id="PF04983"/>
    </source>
</evidence>
<dbReference type="Gene3D" id="1.10.132.30">
    <property type="match status" value="1"/>
</dbReference>
<name>J9QTT7_9STRA</name>
<evidence type="ECO:0000256" key="4">
    <source>
        <dbReference type="ARBA" id="ARBA00022695"/>
    </source>
</evidence>
<dbReference type="InterPro" id="IPR042102">
    <property type="entry name" value="RNA_pol_Rpb1_3_sf"/>
</dbReference>
<dbReference type="Pfam" id="PF05000">
    <property type="entry name" value="RNA_pol_Rpb1_4"/>
    <property type="match status" value="1"/>
</dbReference>
<evidence type="ECO:0000256" key="1">
    <source>
        <dbReference type="ARBA" id="ARBA00012418"/>
    </source>
</evidence>
<dbReference type="Gene3D" id="1.10.1790.20">
    <property type="match status" value="1"/>
</dbReference>
<feature type="domain" description="RNA polymerase Rpb1" evidence="10">
    <location>
        <begin position="88"/>
        <end position="167"/>
    </location>
</feature>
<dbReference type="EMBL" id="JX297813">
    <property type="protein sequence ID" value="AFR24836.1"/>
    <property type="molecule type" value="Genomic_DNA"/>
</dbReference>
<dbReference type="InterPro" id="IPR007083">
    <property type="entry name" value="RNA_pol_Rpb1_4"/>
</dbReference>
<evidence type="ECO:0000313" key="11">
    <source>
        <dbReference type="EMBL" id="AFR24836.1"/>
    </source>
</evidence>
<reference evidence="11" key="1">
    <citation type="journal article" date="2012" name="Curr. Biol.">
        <title>Global distribution of a wild alga revealed by targeted metagenomics.</title>
        <authorList>
            <person name="Worden A.Z."/>
            <person name="Janouskovec J."/>
            <person name="McRose D."/>
            <person name="Engman A."/>
            <person name="Welsh R.M."/>
            <person name="Malfatti S."/>
            <person name="Tringe S.G."/>
            <person name="Keeling P.J."/>
        </authorList>
    </citation>
    <scope>NUCLEOTIDE SEQUENCE</scope>
</reference>
<dbReference type="InterPro" id="IPR007066">
    <property type="entry name" value="RNA_pol_Rpb1_3"/>
</dbReference>
<evidence type="ECO:0000256" key="3">
    <source>
        <dbReference type="ARBA" id="ARBA00022679"/>
    </source>
</evidence>
<keyword evidence="6" id="KW-0862">Zinc</keyword>
<proteinExistence type="predicted"/>
<dbReference type="PANTHER" id="PTHR19376">
    <property type="entry name" value="DNA-DIRECTED RNA POLYMERASE"/>
    <property type="match status" value="1"/>
</dbReference>
<organism evidence="11">
    <name type="scientific">uncultured Pelagomonas</name>
    <dbReference type="NCBI Taxonomy" id="660917"/>
    <lineage>
        <taxon>Eukaryota</taxon>
        <taxon>Sar</taxon>
        <taxon>Stramenopiles</taxon>
        <taxon>Ochrophyta</taxon>
        <taxon>Pelagophyceae</taxon>
        <taxon>Pelagomonadales</taxon>
        <taxon>Pelagomonadaceae</taxon>
        <taxon>Pelagomonas</taxon>
        <taxon>environmental samples</taxon>
    </lineage>
</organism>
<keyword evidence="7" id="KW-0804">Transcription</keyword>
<dbReference type="Gene3D" id="1.10.150.390">
    <property type="match status" value="1"/>
</dbReference>
<gene>
    <name evidence="11" type="primary">rpoC2</name>
</gene>
<dbReference type="GO" id="GO:0046872">
    <property type="term" value="F:metal ion binding"/>
    <property type="evidence" value="ECO:0007669"/>
    <property type="project" value="UniProtKB-KW"/>
</dbReference>
<accession>J9QTT7</accession>
<evidence type="ECO:0000256" key="5">
    <source>
        <dbReference type="ARBA" id="ARBA00022723"/>
    </source>
</evidence>
<dbReference type="PANTHER" id="PTHR19376:SF68">
    <property type="entry name" value="DNA-DIRECTED RNA POLYMERASE SUBUNIT BETA"/>
    <property type="match status" value="1"/>
</dbReference>
<keyword evidence="11" id="KW-0934">Plastid</keyword>
<protein>
    <recommendedName>
        <fullName evidence="1">DNA-directed RNA polymerase</fullName>
        <ecNumber evidence="1">2.7.7.6</ecNumber>
    </recommendedName>
</protein>
<dbReference type="SUPFAM" id="SSF64484">
    <property type="entry name" value="beta and beta-prime subunits of DNA dependent RNA-polymerase"/>
    <property type="match status" value="1"/>
</dbReference>